<keyword evidence="2" id="KW-0812">Transmembrane</keyword>
<feature type="compositionally biased region" description="Polar residues" evidence="1">
    <location>
        <begin position="353"/>
        <end position="362"/>
    </location>
</feature>
<keyword evidence="5" id="KW-1185">Reference proteome</keyword>
<dbReference type="AlphaFoldDB" id="A8PBS4"/>
<feature type="region of interest" description="Disordered" evidence="1">
    <location>
        <begin position="230"/>
        <end position="303"/>
    </location>
</feature>
<feature type="chain" id="PRO_5002727678" description="Mid2 domain-containing protein" evidence="3">
    <location>
        <begin position="30"/>
        <end position="490"/>
    </location>
</feature>
<dbReference type="InParanoid" id="A8PBS4"/>
<proteinExistence type="predicted"/>
<keyword evidence="2" id="KW-1133">Transmembrane helix</keyword>
<dbReference type="eggNOG" id="ENOG502SS78">
    <property type="taxonomic scope" value="Eukaryota"/>
</dbReference>
<dbReference type="GeneID" id="6016892"/>
<feature type="compositionally biased region" description="Low complexity" evidence="1">
    <location>
        <begin position="368"/>
        <end position="384"/>
    </location>
</feature>
<evidence type="ECO:0000256" key="3">
    <source>
        <dbReference type="SAM" id="SignalP"/>
    </source>
</evidence>
<feature type="compositionally biased region" description="Polar residues" evidence="1">
    <location>
        <begin position="231"/>
        <end position="240"/>
    </location>
</feature>
<dbReference type="OrthoDB" id="2527908at2759"/>
<reference evidence="4 5" key="1">
    <citation type="journal article" date="2010" name="Proc. Natl. Acad. Sci. U.S.A.">
        <title>Insights into evolution of multicellular fungi from the assembled chromosomes of the mushroom Coprinopsis cinerea (Coprinus cinereus).</title>
        <authorList>
            <person name="Stajich J.E."/>
            <person name="Wilke S.K."/>
            <person name="Ahren D."/>
            <person name="Au C.H."/>
            <person name="Birren B.W."/>
            <person name="Borodovsky M."/>
            <person name="Burns C."/>
            <person name="Canback B."/>
            <person name="Casselton L.A."/>
            <person name="Cheng C.K."/>
            <person name="Deng J."/>
            <person name="Dietrich F.S."/>
            <person name="Fargo D.C."/>
            <person name="Farman M.L."/>
            <person name="Gathman A.C."/>
            <person name="Goldberg J."/>
            <person name="Guigo R."/>
            <person name="Hoegger P.J."/>
            <person name="Hooker J.B."/>
            <person name="Huggins A."/>
            <person name="James T.Y."/>
            <person name="Kamada T."/>
            <person name="Kilaru S."/>
            <person name="Kodira C."/>
            <person name="Kues U."/>
            <person name="Kupfer D."/>
            <person name="Kwan H.S."/>
            <person name="Lomsadze A."/>
            <person name="Li W."/>
            <person name="Lilly W.W."/>
            <person name="Ma L.J."/>
            <person name="Mackey A.J."/>
            <person name="Manning G."/>
            <person name="Martin F."/>
            <person name="Muraguchi H."/>
            <person name="Natvig D.O."/>
            <person name="Palmerini H."/>
            <person name="Ramesh M.A."/>
            <person name="Rehmeyer C.J."/>
            <person name="Roe B.A."/>
            <person name="Shenoy N."/>
            <person name="Stanke M."/>
            <person name="Ter-Hovhannisyan V."/>
            <person name="Tunlid A."/>
            <person name="Velagapudi R."/>
            <person name="Vision T.J."/>
            <person name="Zeng Q."/>
            <person name="Zolan M.E."/>
            <person name="Pukkila P.J."/>
        </authorList>
    </citation>
    <scope>NUCLEOTIDE SEQUENCE [LARGE SCALE GENOMIC DNA]</scope>
    <source>
        <strain evidence="5">Okayama-7 / 130 / ATCC MYA-4618 / FGSC 9003</strain>
    </source>
</reference>
<gene>
    <name evidence="4" type="ORF">CC1G_02722</name>
</gene>
<dbReference type="RefSeq" id="XP_001840259.1">
    <property type="nucleotide sequence ID" value="XM_001840207.1"/>
</dbReference>
<protein>
    <recommendedName>
        <fullName evidence="6">Mid2 domain-containing protein</fullName>
    </recommendedName>
</protein>
<dbReference type="Proteomes" id="UP000001861">
    <property type="component" value="Unassembled WGS sequence"/>
</dbReference>
<feature type="region of interest" description="Disordered" evidence="1">
    <location>
        <begin position="339"/>
        <end position="398"/>
    </location>
</feature>
<feature type="region of interest" description="Disordered" evidence="1">
    <location>
        <begin position="425"/>
        <end position="490"/>
    </location>
</feature>
<name>A8PBS4_COPC7</name>
<accession>A8PBS4</accession>
<evidence type="ECO:0000256" key="1">
    <source>
        <dbReference type="SAM" id="MobiDB-lite"/>
    </source>
</evidence>
<sequence length="490" mass="51111">MISTLNGAKGHSALAIALLFLALVSPAVSQDRPPSLQFRWRFTDPSQGASLPTCSPLGITVETFDPDAGDTFGIEPFYMIAYEVEGTPQTSLIGTDNRTLEYTVTHPVGSRLILNVVDSTASGGGIPPQLYTVVEGDSTDCVVSPPSDEPEFIVWTNVTEVVPTCTPLTFAIDGGVPPYSLSIAALDSFTVTNVTIPAGFDAFTWINRAAPSSQLAISVSDANGRWATGTPFLTTAGSTDTECDGRENSNGTWESLGLVRPDRPQASGSATGSSSSGTPRPTAGNSDTDSDEDDETSGGKKNNVGLVVGVTVPLVALLLGGIGTGLWFFMKRKKDKQVSEEKGVSDDEESPANGPSNITITPFNVDDAASTPSSGPTSAGTVTTKQRDGLYSATSPTSYSGSLFHGTSEGASSDVFSTRPVVNETVPTRQPKASEAALSSVTGSSSDYTPTTVSVRSGPSGQEIVIQHRDGGIPTISELPPPYVDQRRQE</sequence>
<dbReference type="OMA" id="NTHRRDA"/>
<dbReference type="KEGG" id="cci:CC1G_02722"/>
<dbReference type="EMBL" id="AACS02000004">
    <property type="protein sequence ID" value="EAU81706.1"/>
    <property type="molecule type" value="Genomic_DNA"/>
</dbReference>
<keyword evidence="2" id="KW-0472">Membrane</keyword>
<evidence type="ECO:0000313" key="5">
    <source>
        <dbReference type="Proteomes" id="UP000001861"/>
    </source>
</evidence>
<feature type="compositionally biased region" description="Low complexity" evidence="1">
    <location>
        <begin position="264"/>
        <end position="287"/>
    </location>
</feature>
<evidence type="ECO:0000313" key="4">
    <source>
        <dbReference type="EMBL" id="EAU81706.1"/>
    </source>
</evidence>
<organism evidence="4 5">
    <name type="scientific">Coprinopsis cinerea (strain Okayama-7 / 130 / ATCC MYA-4618 / FGSC 9003)</name>
    <name type="common">Inky cap fungus</name>
    <name type="synonym">Hormographiella aspergillata</name>
    <dbReference type="NCBI Taxonomy" id="240176"/>
    <lineage>
        <taxon>Eukaryota</taxon>
        <taxon>Fungi</taxon>
        <taxon>Dikarya</taxon>
        <taxon>Basidiomycota</taxon>
        <taxon>Agaricomycotina</taxon>
        <taxon>Agaricomycetes</taxon>
        <taxon>Agaricomycetidae</taxon>
        <taxon>Agaricales</taxon>
        <taxon>Agaricineae</taxon>
        <taxon>Psathyrellaceae</taxon>
        <taxon>Coprinopsis</taxon>
    </lineage>
</organism>
<feature type="transmembrane region" description="Helical" evidence="2">
    <location>
        <begin position="304"/>
        <end position="329"/>
    </location>
</feature>
<evidence type="ECO:0000256" key="2">
    <source>
        <dbReference type="SAM" id="Phobius"/>
    </source>
</evidence>
<feature type="compositionally biased region" description="Polar residues" evidence="1">
    <location>
        <begin position="437"/>
        <end position="460"/>
    </location>
</feature>
<keyword evidence="3" id="KW-0732">Signal</keyword>
<feature type="signal peptide" evidence="3">
    <location>
        <begin position="1"/>
        <end position="29"/>
    </location>
</feature>
<dbReference type="VEuPathDB" id="FungiDB:CC1G_02722"/>
<comment type="caution">
    <text evidence="4">The sequence shown here is derived from an EMBL/GenBank/DDBJ whole genome shotgun (WGS) entry which is preliminary data.</text>
</comment>
<evidence type="ECO:0008006" key="6">
    <source>
        <dbReference type="Google" id="ProtNLM"/>
    </source>
</evidence>